<sequence length="335" mass="35623">MSIVPLPDFRLTIDGKDVSPKIRPRLSALSLTEARGEEADTLEITLDDSDHGLALPPIGATITLQLGWARGGGGVTAGLVEKGRFVIDTLEHGGPPDQLIVRARAADMTGALTTRRETSWRATTLGQVVADIAGRNGLTPRCAASLAGVPVSIVAQSRESDMALLRRLGRAHDAVATIKHGALILAPTSAGVTATGQALPSMTIRRSDGDRYGLTIERKEAVTGVTAAWHDLGAARRHLVHAGGEGRRKRLARVHASEAEARAAAEAEHARLARATRTLRFDLALGRPELAPEQRVTPRGFRPEIDARPWLITRAVHMLAEGGALLTTLEMEGVS</sequence>
<name>A0ABY4X728_9SPHN</name>
<dbReference type="RefSeq" id="WP_252166504.1">
    <property type="nucleotide sequence ID" value="NZ_CP084930.1"/>
</dbReference>
<organism evidence="1 2">
    <name type="scientific">Sphingomonas morindae</name>
    <dbReference type="NCBI Taxonomy" id="1541170"/>
    <lineage>
        <taxon>Bacteria</taxon>
        <taxon>Pseudomonadati</taxon>
        <taxon>Pseudomonadota</taxon>
        <taxon>Alphaproteobacteria</taxon>
        <taxon>Sphingomonadales</taxon>
        <taxon>Sphingomonadaceae</taxon>
        <taxon>Sphingomonas</taxon>
    </lineage>
</organism>
<evidence type="ECO:0000313" key="1">
    <source>
        <dbReference type="EMBL" id="USI72696.1"/>
    </source>
</evidence>
<proteinExistence type="predicted"/>
<reference evidence="1" key="1">
    <citation type="journal article" date="2022" name="Toxins">
        <title>Genomic Analysis of Sphingopyxis sp. USTB-05 for Biodegrading Cyanobacterial Hepatotoxins.</title>
        <authorList>
            <person name="Liu C."/>
            <person name="Xu Q."/>
            <person name="Zhao Z."/>
            <person name="Zhang H."/>
            <person name="Liu X."/>
            <person name="Yin C."/>
            <person name="Liu Y."/>
            <person name="Yan H."/>
        </authorList>
    </citation>
    <scope>NUCLEOTIDE SEQUENCE</scope>
    <source>
        <strain evidence="1">NBD5</strain>
    </source>
</reference>
<gene>
    <name evidence="1" type="ORF">LHA26_15700</name>
</gene>
<evidence type="ECO:0000313" key="2">
    <source>
        <dbReference type="Proteomes" id="UP001056937"/>
    </source>
</evidence>
<dbReference type="Proteomes" id="UP001056937">
    <property type="component" value="Chromosome 1"/>
</dbReference>
<accession>A0ABY4X728</accession>
<dbReference type="Pfam" id="PF05954">
    <property type="entry name" value="Phage_GPD"/>
    <property type="match status" value="1"/>
</dbReference>
<dbReference type="EMBL" id="CP084930">
    <property type="protein sequence ID" value="USI72696.1"/>
    <property type="molecule type" value="Genomic_DNA"/>
</dbReference>
<keyword evidence="2" id="KW-1185">Reference proteome</keyword>
<protein>
    <submittedName>
        <fullName evidence="1">Phage late control D family protein</fullName>
    </submittedName>
</protein>
<dbReference type="SUPFAM" id="SSF69279">
    <property type="entry name" value="Phage tail proteins"/>
    <property type="match status" value="1"/>
</dbReference>